<feature type="transmembrane region" description="Helical" evidence="1">
    <location>
        <begin position="207"/>
        <end position="229"/>
    </location>
</feature>
<keyword evidence="1" id="KW-0472">Membrane</keyword>
<organism evidence="2 3">
    <name type="scientific">Folsomia candida</name>
    <name type="common">Springtail</name>
    <dbReference type="NCBI Taxonomy" id="158441"/>
    <lineage>
        <taxon>Eukaryota</taxon>
        <taxon>Metazoa</taxon>
        <taxon>Ecdysozoa</taxon>
        <taxon>Arthropoda</taxon>
        <taxon>Hexapoda</taxon>
        <taxon>Collembola</taxon>
        <taxon>Entomobryomorpha</taxon>
        <taxon>Isotomoidea</taxon>
        <taxon>Isotomidae</taxon>
        <taxon>Proisotominae</taxon>
        <taxon>Folsomia</taxon>
    </lineage>
</organism>
<feature type="transmembrane region" description="Helical" evidence="1">
    <location>
        <begin position="85"/>
        <end position="105"/>
    </location>
</feature>
<evidence type="ECO:0000313" key="3">
    <source>
        <dbReference type="Proteomes" id="UP000198287"/>
    </source>
</evidence>
<comment type="caution">
    <text evidence="2">The sequence shown here is derived from an EMBL/GenBank/DDBJ whole genome shotgun (WGS) entry which is preliminary data.</text>
</comment>
<name>A0A226D996_FOLCA</name>
<feature type="transmembrane region" description="Helical" evidence="1">
    <location>
        <begin position="175"/>
        <end position="195"/>
    </location>
</feature>
<feature type="transmembrane region" description="Helical" evidence="1">
    <location>
        <begin position="352"/>
        <end position="370"/>
    </location>
</feature>
<proteinExistence type="predicted"/>
<dbReference type="AlphaFoldDB" id="A0A226D996"/>
<sequence>MAVTPLMWKSLDRLTNMYSLLWRNPVEWDVPSKKLIFTPPSTKLLPWIVVVGGLLTCIIIASLTLLLSQLFGFVTISLTNTLLNLTWLGLTVFGMALEVVFLTYGESTTGLLNCMAVLESQLCKSSPHQVSKGIDVIGILLNISVPIFIVETLLVYFFFILILGKDPYTQTEYLLSLKGLLFPLPIKLIFLLLRLSVCFVCLQISRVITLVVCVPTITAYLVLSSISCLDRSAVTCMTNQSRTMTKIYFRYYATMQIIMAIGYDFIAPAISVCMFISFILSVLLNTMSLELYGVVDMPYFLVFPIIATVLEVIIHIMLRMMVDLSENCGKTQINWARLLRLSNDKKYLKRRLSSLQCIAVCGGILSYNLYLCKRSIKGTYFGAILNYTITSVLSINIEA</sequence>
<feature type="transmembrane region" description="Helical" evidence="1">
    <location>
        <begin position="299"/>
        <end position="318"/>
    </location>
</feature>
<dbReference type="EMBL" id="LNIX01000029">
    <property type="protein sequence ID" value="OXA41448.1"/>
    <property type="molecule type" value="Genomic_DNA"/>
</dbReference>
<feature type="transmembrane region" description="Helical" evidence="1">
    <location>
        <begin position="249"/>
        <end position="279"/>
    </location>
</feature>
<keyword evidence="1" id="KW-1133">Transmembrane helix</keyword>
<keyword evidence="3" id="KW-1185">Reference proteome</keyword>
<feature type="transmembrane region" description="Helical" evidence="1">
    <location>
        <begin position="136"/>
        <end position="163"/>
    </location>
</feature>
<protein>
    <recommendedName>
        <fullName evidence="4">Gustatory receptor</fullName>
    </recommendedName>
</protein>
<dbReference type="Proteomes" id="UP000198287">
    <property type="component" value="Unassembled WGS sequence"/>
</dbReference>
<evidence type="ECO:0008006" key="4">
    <source>
        <dbReference type="Google" id="ProtNLM"/>
    </source>
</evidence>
<feature type="transmembrane region" description="Helical" evidence="1">
    <location>
        <begin position="44"/>
        <end position="73"/>
    </location>
</feature>
<reference evidence="2 3" key="1">
    <citation type="submission" date="2015-12" db="EMBL/GenBank/DDBJ databases">
        <title>The genome of Folsomia candida.</title>
        <authorList>
            <person name="Faddeeva A."/>
            <person name="Derks M.F."/>
            <person name="Anvar Y."/>
            <person name="Smit S."/>
            <person name="Van Straalen N."/>
            <person name="Roelofs D."/>
        </authorList>
    </citation>
    <scope>NUCLEOTIDE SEQUENCE [LARGE SCALE GENOMIC DNA]</scope>
    <source>
        <strain evidence="2 3">VU population</strain>
        <tissue evidence="2">Whole body</tissue>
    </source>
</reference>
<evidence type="ECO:0000313" key="2">
    <source>
        <dbReference type="EMBL" id="OXA41448.1"/>
    </source>
</evidence>
<evidence type="ECO:0000256" key="1">
    <source>
        <dbReference type="SAM" id="Phobius"/>
    </source>
</evidence>
<gene>
    <name evidence="2" type="ORF">Fcan01_23815</name>
</gene>
<accession>A0A226D996</accession>
<keyword evidence="1" id="KW-0812">Transmembrane</keyword>